<name>A0A0C1Z8V6_9VIBR</name>
<organism evidence="1 2">
    <name type="scientific">Vibrio owensii CAIM 1854 = LMG 25443</name>
    <dbReference type="NCBI Taxonomy" id="1229493"/>
    <lineage>
        <taxon>Bacteria</taxon>
        <taxon>Pseudomonadati</taxon>
        <taxon>Pseudomonadota</taxon>
        <taxon>Gammaproteobacteria</taxon>
        <taxon>Vibrionales</taxon>
        <taxon>Vibrionaceae</taxon>
        <taxon>Vibrio</taxon>
    </lineage>
</organism>
<comment type="caution">
    <text evidence="1">The sequence shown here is derived from an EMBL/GenBank/DDBJ whole genome shotgun (WGS) entry which is preliminary data.</text>
</comment>
<sequence length="119" mass="13850">MLQIFYLSSIFVNKLWVRMQIENIGVVISLCGKNGYKIWNKQWAIISRNCPLRYKRKVTDTRVSERVVRETETDTRTRKSNATLTTVNTESVVESKDTNESNKDNIGTSYIRLRSTTQL</sequence>
<gene>
    <name evidence="1" type="ORF">H735_10725</name>
</gene>
<evidence type="ECO:0000313" key="1">
    <source>
        <dbReference type="EMBL" id="KIF53385.1"/>
    </source>
</evidence>
<accession>A0A0C1Z8V6</accession>
<dbReference type="PATRIC" id="fig|1229493.5.peg.1235"/>
<reference evidence="1 2" key="1">
    <citation type="submission" date="2014-07" db="EMBL/GenBank/DDBJ databases">
        <title>Unique and conserved regions in Vibrio harveyi and related species in comparison with the shrimp pathogen Vibrio harveyi CAIM 1792.</title>
        <authorList>
            <person name="Espinoza-Valles I."/>
            <person name="Vora G."/>
            <person name="Leekitcharoenphon P."/>
            <person name="Ussery D."/>
            <person name="Hoj L."/>
            <person name="Gomez-Gil B."/>
        </authorList>
    </citation>
    <scope>NUCLEOTIDE SEQUENCE [LARGE SCALE GENOMIC DNA]</scope>
    <source>
        <strain evidence="2">CAIM 1854 / LMG 25443</strain>
    </source>
</reference>
<dbReference type="AlphaFoldDB" id="A0A0C1Z8V6"/>
<evidence type="ECO:0000313" key="2">
    <source>
        <dbReference type="Proteomes" id="UP000031586"/>
    </source>
</evidence>
<protein>
    <submittedName>
        <fullName evidence="1">Uncharacterized protein</fullName>
    </submittedName>
</protein>
<proteinExistence type="predicted"/>
<dbReference type="Proteomes" id="UP000031586">
    <property type="component" value="Unassembled WGS sequence"/>
</dbReference>
<dbReference type="EMBL" id="JPRD01000015">
    <property type="protein sequence ID" value="KIF53385.1"/>
    <property type="molecule type" value="Genomic_DNA"/>
</dbReference>